<dbReference type="PANTHER" id="PTHR10724:SF10">
    <property type="entry name" value="S1 RNA-BINDING DOMAIN-CONTAINING PROTEIN 1"/>
    <property type="match status" value="1"/>
</dbReference>
<dbReference type="InterPro" id="IPR032639">
    <property type="entry name" value="Tex_YqgF"/>
</dbReference>
<dbReference type="Pfam" id="PF22706">
    <property type="entry name" value="Tex_central_region"/>
    <property type="match status" value="1"/>
</dbReference>
<dbReference type="SUPFAM" id="SSF53098">
    <property type="entry name" value="Ribonuclease H-like"/>
    <property type="match status" value="1"/>
</dbReference>
<accession>A0A8X8L9F0</accession>
<dbReference type="SUPFAM" id="SSF47781">
    <property type="entry name" value="RuvA domain 2-like"/>
    <property type="match status" value="2"/>
</dbReference>
<dbReference type="InterPro" id="IPR006641">
    <property type="entry name" value="YqgF/RNaseH-like_dom"/>
</dbReference>
<dbReference type="Gene3D" id="3.30.420.140">
    <property type="entry name" value="YqgF/RNase H-like domain"/>
    <property type="match status" value="1"/>
</dbReference>
<dbReference type="GO" id="GO:0003735">
    <property type="term" value="F:structural constituent of ribosome"/>
    <property type="evidence" value="ECO:0007669"/>
    <property type="project" value="TreeGrafter"/>
</dbReference>
<dbReference type="InterPro" id="IPR012340">
    <property type="entry name" value="NA-bd_OB-fold"/>
</dbReference>
<dbReference type="FunFam" id="1.10.150.310:FF:000001">
    <property type="entry name" value="RNA-binding transcriptional accessory protein"/>
    <property type="match status" value="1"/>
</dbReference>
<dbReference type="GO" id="GO:0006139">
    <property type="term" value="P:nucleobase-containing compound metabolic process"/>
    <property type="evidence" value="ECO:0007669"/>
    <property type="project" value="InterPro"/>
</dbReference>
<dbReference type="InterPro" id="IPR041692">
    <property type="entry name" value="HHH_9"/>
</dbReference>
<dbReference type="GO" id="GO:0003729">
    <property type="term" value="F:mRNA binding"/>
    <property type="evidence" value="ECO:0007669"/>
    <property type="project" value="TreeGrafter"/>
</dbReference>
<dbReference type="InterPro" id="IPR012337">
    <property type="entry name" value="RNaseH-like_sf"/>
</dbReference>
<dbReference type="GO" id="GO:0005737">
    <property type="term" value="C:cytoplasm"/>
    <property type="evidence" value="ECO:0007669"/>
    <property type="project" value="UniProtKB-ARBA"/>
</dbReference>
<dbReference type="InterPro" id="IPR018974">
    <property type="entry name" value="Tex-like_N"/>
</dbReference>
<dbReference type="Gene3D" id="1.10.3500.10">
    <property type="entry name" value="Tex N-terminal region-like"/>
    <property type="match status" value="1"/>
</dbReference>
<comment type="caution">
    <text evidence="3">The sequence shown here is derived from an EMBL/GenBank/DDBJ whole genome shotgun (WGS) entry which is preliminary data.</text>
</comment>
<dbReference type="EMBL" id="FNNO01000001">
    <property type="protein sequence ID" value="SDW01328.1"/>
    <property type="molecule type" value="Genomic_DNA"/>
</dbReference>
<reference evidence="3 4" key="1">
    <citation type="submission" date="2016-10" db="EMBL/GenBank/DDBJ databases">
        <authorList>
            <person name="Varghese N."/>
            <person name="Submissions S."/>
        </authorList>
    </citation>
    <scope>NUCLEOTIDE SEQUENCE [LARGE SCALE GENOMIC DNA]</scope>
    <source>
        <strain evidence="3 4">DSM 25353</strain>
    </source>
</reference>
<dbReference type="Pfam" id="PF16921">
    <property type="entry name" value="Tex_YqgF"/>
    <property type="match status" value="1"/>
</dbReference>
<dbReference type="CDD" id="cd05685">
    <property type="entry name" value="S1_Tex"/>
    <property type="match status" value="1"/>
</dbReference>
<dbReference type="Pfam" id="PF12836">
    <property type="entry name" value="HHH_3"/>
    <property type="match status" value="1"/>
</dbReference>
<feature type="compositionally biased region" description="Polar residues" evidence="1">
    <location>
        <begin position="712"/>
        <end position="721"/>
    </location>
</feature>
<dbReference type="InterPro" id="IPR044146">
    <property type="entry name" value="S1_Tex"/>
</dbReference>
<dbReference type="AlphaFoldDB" id="A0A8X8L9F0"/>
<dbReference type="PANTHER" id="PTHR10724">
    <property type="entry name" value="30S RIBOSOMAL PROTEIN S1"/>
    <property type="match status" value="1"/>
</dbReference>
<dbReference type="Gene3D" id="1.10.150.310">
    <property type="entry name" value="Tex RuvX-like domain-like"/>
    <property type="match status" value="1"/>
</dbReference>
<dbReference type="FunFam" id="3.30.420.140:FF:000001">
    <property type="entry name" value="RNA-binding transcriptional accessory protein"/>
    <property type="match status" value="1"/>
</dbReference>
<gene>
    <name evidence="3" type="ORF">SAMN05444410_1017</name>
</gene>
<dbReference type="Pfam" id="PF17674">
    <property type="entry name" value="HHH_9"/>
    <property type="match status" value="1"/>
</dbReference>
<dbReference type="InterPro" id="IPR055179">
    <property type="entry name" value="Tex-like_central_region"/>
</dbReference>
<evidence type="ECO:0000313" key="3">
    <source>
        <dbReference type="EMBL" id="SDW01328.1"/>
    </source>
</evidence>
<evidence type="ECO:0000256" key="1">
    <source>
        <dbReference type="SAM" id="MobiDB-lite"/>
    </source>
</evidence>
<organism evidence="3 4">
    <name type="scientific">Hydrobacter penzbergensis</name>
    <dbReference type="NCBI Taxonomy" id="1235997"/>
    <lineage>
        <taxon>Bacteria</taxon>
        <taxon>Pseudomonadati</taxon>
        <taxon>Bacteroidota</taxon>
        <taxon>Chitinophagia</taxon>
        <taxon>Chitinophagales</taxon>
        <taxon>Chitinophagaceae</taxon>
        <taxon>Hydrobacter</taxon>
    </lineage>
</organism>
<dbReference type="Pfam" id="PF09371">
    <property type="entry name" value="Tex_N"/>
    <property type="match status" value="1"/>
</dbReference>
<dbReference type="FunFam" id="2.40.50.140:FF:000051">
    <property type="entry name" value="RNA-binding transcriptional accessory protein"/>
    <property type="match status" value="1"/>
</dbReference>
<dbReference type="InterPro" id="IPR050437">
    <property type="entry name" value="Ribos_protein_bS1-like"/>
</dbReference>
<dbReference type="InterPro" id="IPR010994">
    <property type="entry name" value="RuvA_2-like"/>
</dbReference>
<feature type="domain" description="S1 motif" evidence="2">
    <location>
        <begin position="632"/>
        <end position="701"/>
    </location>
</feature>
<dbReference type="PROSITE" id="PS50126">
    <property type="entry name" value="S1"/>
    <property type="match status" value="1"/>
</dbReference>
<keyword evidence="4" id="KW-1185">Reference proteome</keyword>
<dbReference type="SMART" id="SM00316">
    <property type="entry name" value="S1"/>
    <property type="match status" value="1"/>
</dbReference>
<dbReference type="FunFam" id="1.10.10.650:FF:000001">
    <property type="entry name" value="S1 RNA-binding domain 1"/>
    <property type="match status" value="1"/>
</dbReference>
<dbReference type="Gene3D" id="2.40.50.140">
    <property type="entry name" value="Nucleic acid-binding proteins"/>
    <property type="match status" value="1"/>
</dbReference>
<dbReference type="RefSeq" id="WP_092721214.1">
    <property type="nucleotide sequence ID" value="NZ_FNNO01000001.1"/>
</dbReference>
<dbReference type="InterPro" id="IPR037027">
    <property type="entry name" value="YqgF/RNaseH-like_dom_sf"/>
</dbReference>
<dbReference type="InterPro" id="IPR023319">
    <property type="entry name" value="Tex-like_HTH_dom_sf"/>
</dbReference>
<feature type="region of interest" description="Disordered" evidence="1">
    <location>
        <begin position="702"/>
        <end position="730"/>
    </location>
</feature>
<dbReference type="InterPro" id="IPR023323">
    <property type="entry name" value="Tex-like_dom_sf"/>
</dbReference>
<dbReference type="GO" id="GO:0006412">
    <property type="term" value="P:translation"/>
    <property type="evidence" value="ECO:0007669"/>
    <property type="project" value="TreeGrafter"/>
</dbReference>
<dbReference type="InterPro" id="IPR003029">
    <property type="entry name" value="S1_domain"/>
</dbReference>
<sequence length="749" mass="83831">MTEFAPLISSRLNVRTTQVEAVLSLFAEGATIPFIARYRKDKTGGLDEVQIQQVQDEAKFLKEFTERRTFIEKAINEQDKMTEALQHKLNAATTIAELEDIYLPYKPKRKTKAQTARENGLEPLSILMLAQEPGDIQEIATSFINEKIKTSEEALQGARDIIAETVNEDAQVRAKLRKLFEETGAMQSKVMTDKETEGVKYKDYFDFSEPIHKIPSHRTLAILRGFLEGFLRMSIAPLEEEALLMLEESYVKSMNPWNEHVKKALKDAYRRLLQPSLESEFRTALKQKADEEAINVFAENLRQLLLSAPLGSKRILAIDPGYRTGCKVVCLDEKGELKKTDLIYVHENNRIYESEHKIKELVKQYQVEAIAIGDGTAGRETEQFIKKMALGLPVFLVNEDGASVYSASETAREEFPDYDVTVRGSVSIGRRLMDPLAELVKIDPKSIGVGQYQHDVNQFRLKERLDQTVVSCVNSVGVNLNTASKHLLSYVSGIGSTLADNIVKYRNEIGKFNDRAQLLKVPRLGGKAYEQCAGFLRIKEGGNPLDASAVHPEAYTLVQQMAGDLAVDVQALIGSEALLKKIDPKKYVSEQFGELTIRDIINELKKPGLDPRNELEQFEFANIYKIEDVSTGMVVPGIVTNLTRFGAFIDIGVKQDGLVHVSEIAHQYISDPGEALKLGQKVNVKVLEVDVPRKRIALSIKQTEEAPARGQRASQGNNRNPKSFAKKEEDLSTLSVNDALSALKKKFGK</sequence>
<dbReference type="SUPFAM" id="SSF50249">
    <property type="entry name" value="Nucleic acid-binding proteins"/>
    <property type="match status" value="1"/>
</dbReference>
<dbReference type="SUPFAM" id="SSF158832">
    <property type="entry name" value="Tex N-terminal region-like"/>
    <property type="match status" value="1"/>
</dbReference>
<proteinExistence type="predicted"/>
<dbReference type="Proteomes" id="UP000198711">
    <property type="component" value="Unassembled WGS sequence"/>
</dbReference>
<dbReference type="SMART" id="SM00732">
    <property type="entry name" value="YqgFc"/>
    <property type="match status" value="1"/>
</dbReference>
<evidence type="ECO:0000313" key="4">
    <source>
        <dbReference type="Proteomes" id="UP000198711"/>
    </source>
</evidence>
<protein>
    <recommendedName>
        <fullName evidence="2">S1 motif domain-containing protein</fullName>
    </recommendedName>
</protein>
<name>A0A8X8L9F0_9BACT</name>
<evidence type="ECO:0000259" key="2">
    <source>
        <dbReference type="PROSITE" id="PS50126"/>
    </source>
</evidence>
<dbReference type="Pfam" id="PF00575">
    <property type="entry name" value="S1"/>
    <property type="match status" value="1"/>
</dbReference>
<dbReference type="Gene3D" id="1.10.10.650">
    <property type="entry name" value="RuvA domain 2-like"/>
    <property type="match status" value="1"/>
</dbReference>